<evidence type="ECO:0000313" key="2">
    <source>
        <dbReference type="Proteomes" id="UP001458946"/>
    </source>
</evidence>
<gene>
    <name evidence="1" type="ORF">Dxin01_00786</name>
</gene>
<reference evidence="1 2" key="1">
    <citation type="submission" date="2024-02" db="EMBL/GenBank/DDBJ databases">
        <title>Deinococcus xinjiangensis NBRC 107630.</title>
        <authorList>
            <person name="Ichikawa N."/>
            <person name="Katano-Makiyama Y."/>
            <person name="Hidaka K."/>
        </authorList>
    </citation>
    <scope>NUCLEOTIDE SEQUENCE [LARGE SCALE GENOMIC DNA]</scope>
    <source>
        <strain evidence="1 2">NBRC 107630</strain>
    </source>
</reference>
<evidence type="ECO:0000313" key="1">
    <source>
        <dbReference type="EMBL" id="GAA5501055.1"/>
    </source>
</evidence>
<sequence length="79" mass="8593">MTQSTLKTLTVAQLRAALDTFPPETPVAVAASAHDHWGSVLALGIREADLSLVTYSTYHQSYKVRGEPQPDSLEVVLLE</sequence>
<organism evidence="1 2">
    <name type="scientific">Deinococcus xinjiangensis</name>
    <dbReference type="NCBI Taxonomy" id="457454"/>
    <lineage>
        <taxon>Bacteria</taxon>
        <taxon>Thermotogati</taxon>
        <taxon>Deinococcota</taxon>
        <taxon>Deinococci</taxon>
        <taxon>Deinococcales</taxon>
        <taxon>Deinococcaceae</taxon>
        <taxon>Deinococcus</taxon>
    </lineage>
</organism>
<accession>A0ABP9V946</accession>
<protein>
    <submittedName>
        <fullName evidence="1">Uncharacterized protein</fullName>
    </submittedName>
</protein>
<keyword evidence="2" id="KW-1185">Reference proteome</keyword>
<dbReference type="Proteomes" id="UP001458946">
    <property type="component" value="Unassembled WGS sequence"/>
</dbReference>
<dbReference type="EMBL" id="BAABRN010000006">
    <property type="protein sequence ID" value="GAA5501055.1"/>
    <property type="molecule type" value="Genomic_DNA"/>
</dbReference>
<dbReference type="RefSeq" id="WP_353541029.1">
    <property type="nucleotide sequence ID" value="NZ_BAABRN010000006.1"/>
</dbReference>
<name>A0ABP9V946_9DEIO</name>
<proteinExistence type="predicted"/>
<comment type="caution">
    <text evidence="1">The sequence shown here is derived from an EMBL/GenBank/DDBJ whole genome shotgun (WGS) entry which is preliminary data.</text>
</comment>